<keyword evidence="1" id="KW-1133">Transmembrane helix</keyword>
<sequence length="89" mass="9599">MDTLEYVVGLILPIVLAIVVLGKAGKDHKVINALRAVETEAAPATAVTVPSTTSLEKPVWTPNLPMVQPFVTLMAIYFVGYVVAVIMYQ</sequence>
<dbReference type="AlphaFoldDB" id="A0A391PAF7"/>
<keyword evidence="1" id="KW-0472">Membrane</keyword>
<evidence type="ECO:0000256" key="1">
    <source>
        <dbReference type="SAM" id="Phobius"/>
    </source>
</evidence>
<comment type="caution">
    <text evidence="2">The sequence shown here is derived from an EMBL/GenBank/DDBJ whole genome shotgun (WGS) entry which is preliminary data.</text>
</comment>
<feature type="non-terminal residue" evidence="2">
    <location>
        <position position="1"/>
    </location>
</feature>
<feature type="transmembrane region" description="Helical" evidence="1">
    <location>
        <begin position="70"/>
        <end position="88"/>
    </location>
</feature>
<name>A0A391PAF7_9EUKA</name>
<proteinExistence type="predicted"/>
<gene>
    <name evidence="2" type="ORF">KIPB_014535</name>
</gene>
<evidence type="ECO:0000313" key="2">
    <source>
        <dbReference type="EMBL" id="GCA64522.1"/>
    </source>
</evidence>
<dbReference type="EMBL" id="BDIP01007529">
    <property type="protein sequence ID" value="GCA64522.1"/>
    <property type="molecule type" value="Genomic_DNA"/>
</dbReference>
<keyword evidence="1" id="KW-0812">Transmembrane</keyword>
<keyword evidence="3" id="KW-1185">Reference proteome</keyword>
<reference evidence="2 3" key="1">
    <citation type="journal article" date="2018" name="PLoS ONE">
        <title>The draft genome of Kipferlia bialata reveals reductive genome evolution in fornicate parasites.</title>
        <authorList>
            <person name="Tanifuji G."/>
            <person name="Takabayashi S."/>
            <person name="Kume K."/>
            <person name="Takagi M."/>
            <person name="Nakayama T."/>
            <person name="Kamikawa R."/>
            <person name="Inagaki Y."/>
            <person name="Hashimoto T."/>
        </authorList>
    </citation>
    <scope>NUCLEOTIDE SEQUENCE [LARGE SCALE GENOMIC DNA]</scope>
    <source>
        <strain evidence="2">NY0173</strain>
    </source>
</reference>
<feature type="transmembrane region" description="Helical" evidence="1">
    <location>
        <begin position="6"/>
        <end position="25"/>
    </location>
</feature>
<evidence type="ECO:0000313" key="3">
    <source>
        <dbReference type="Proteomes" id="UP000265618"/>
    </source>
</evidence>
<accession>A0A391PAF7</accession>
<organism evidence="2 3">
    <name type="scientific">Kipferlia bialata</name>
    <dbReference type="NCBI Taxonomy" id="797122"/>
    <lineage>
        <taxon>Eukaryota</taxon>
        <taxon>Metamonada</taxon>
        <taxon>Carpediemonas-like organisms</taxon>
        <taxon>Kipferlia</taxon>
    </lineage>
</organism>
<protein>
    <submittedName>
        <fullName evidence="2">Uncharacterized protein</fullName>
    </submittedName>
</protein>
<dbReference type="Proteomes" id="UP000265618">
    <property type="component" value="Unassembled WGS sequence"/>
</dbReference>